<reference evidence="1 2" key="1">
    <citation type="submission" date="2017-02" db="EMBL/GenBank/DDBJ databases">
        <title>Draft Genome Sequences of 'Candidatus Synechococcus spongiarum', Cyanobacterial Symbionts of the Mediterranean Sponge Aplysina aerophoba from two locations.</title>
        <authorList>
            <person name="Slaby B.M."/>
            <person name="Hentschel U."/>
        </authorList>
    </citation>
    <scope>NUCLEOTIDE SEQUENCE [LARGE SCALE GENOMIC DNA]</scope>
    <source>
        <strain evidence="1">LMB bulk15M</strain>
    </source>
</reference>
<name>A0A1T1CIY3_9SYNE</name>
<gene>
    <name evidence="1" type="ORF">BV61_06035</name>
</gene>
<evidence type="ECO:0000313" key="1">
    <source>
        <dbReference type="EMBL" id="OOV28368.1"/>
    </source>
</evidence>
<dbReference type="AlphaFoldDB" id="A0A1T1CIY3"/>
<dbReference type="EMBL" id="MWLD01000069">
    <property type="protein sequence ID" value="OOV28368.1"/>
    <property type="molecule type" value="Genomic_DNA"/>
</dbReference>
<protein>
    <submittedName>
        <fullName evidence="1">Uncharacterized protein</fullName>
    </submittedName>
</protein>
<accession>A0A1T1CIY3</accession>
<evidence type="ECO:0000313" key="2">
    <source>
        <dbReference type="Proteomes" id="UP000242636"/>
    </source>
</evidence>
<comment type="caution">
    <text evidence="1">The sequence shown here is derived from an EMBL/GenBank/DDBJ whole genome shotgun (WGS) entry which is preliminary data.</text>
</comment>
<sequence>MTAEHGTAFEIVQDSLPDQGMTRLVHCPACATAMASVQRLGIRAFSLFLDGPGHGNTAGRRG</sequence>
<proteinExistence type="predicted"/>
<keyword evidence="2" id="KW-1185">Reference proteome</keyword>
<dbReference type="Proteomes" id="UP000242636">
    <property type="component" value="Unassembled WGS sequence"/>
</dbReference>
<organism evidence="1 2">
    <name type="scientific">Candidatus Synechococcus spongiarum LMB bulk15M</name>
    <dbReference type="NCBI Taxonomy" id="1943582"/>
    <lineage>
        <taxon>Bacteria</taxon>
        <taxon>Bacillati</taxon>
        <taxon>Cyanobacteriota</taxon>
        <taxon>Cyanophyceae</taxon>
        <taxon>Synechococcales</taxon>
        <taxon>Synechococcaceae</taxon>
        <taxon>Synechococcus</taxon>
    </lineage>
</organism>